<proteinExistence type="predicted"/>
<protein>
    <submittedName>
        <fullName evidence="2">Uncharacterized protein</fullName>
    </submittedName>
</protein>
<organism evidence="2 3">
    <name type="scientific">Meganyctiphanes norvegica</name>
    <name type="common">Northern krill</name>
    <name type="synonym">Thysanopoda norvegica</name>
    <dbReference type="NCBI Taxonomy" id="48144"/>
    <lineage>
        <taxon>Eukaryota</taxon>
        <taxon>Metazoa</taxon>
        <taxon>Ecdysozoa</taxon>
        <taxon>Arthropoda</taxon>
        <taxon>Crustacea</taxon>
        <taxon>Multicrustacea</taxon>
        <taxon>Malacostraca</taxon>
        <taxon>Eumalacostraca</taxon>
        <taxon>Eucarida</taxon>
        <taxon>Euphausiacea</taxon>
        <taxon>Euphausiidae</taxon>
        <taxon>Meganyctiphanes</taxon>
    </lineage>
</organism>
<feature type="non-terminal residue" evidence="2">
    <location>
        <position position="127"/>
    </location>
</feature>
<evidence type="ECO:0000313" key="2">
    <source>
        <dbReference type="EMBL" id="CAL4154936.1"/>
    </source>
</evidence>
<keyword evidence="3" id="KW-1185">Reference proteome</keyword>
<gene>
    <name evidence="2" type="ORF">MNOR_LOCUS31426</name>
</gene>
<dbReference type="EMBL" id="CAXKWB010040488">
    <property type="protein sequence ID" value="CAL4154936.1"/>
    <property type="molecule type" value="Genomic_DNA"/>
</dbReference>
<dbReference type="AlphaFoldDB" id="A0AAV2S297"/>
<feature type="region of interest" description="Disordered" evidence="1">
    <location>
        <begin position="88"/>
        <end position="127"/>
    </location>
</feature>
<name>A0AAV2S297_MEGNR</name>
<accession>A0AAV2S297</accession>
<sequence length="127" mass="13988">MSTPIRYPTPLPSPPRRRRCHRLARTLLATASTCVLLGHPVVIASNQAPQPLQSQYFPAPVLVSPWEPWRHRPMRVYYLVNPPRYTRGAAAGPVAPVTPTSADPGPEPPPDNNPPINMTDPETTIDT</sequence>
<dbReference type="Proteomes" id="UP001497623">
    <property type="component" value="Unassembled WGS sequence"/>
</dbReference>
<feature type="compositionally biased region" description="Low complexity" evidence="1">
    <location>
        <begin position="88"/>
        <end position="104"/>
    </location>
</feature>
<reference evidence="2 3" key="1">
    <citation type="submission" date="2024-05" db="EMBL/GenBank/DDBJ databases">
        <authorList>
            <person name="Wallberg A."/>
        </authorList>
    </citation>
    <scope>NUCLEOTIDE SEQUENCE [LARGE SCALE GENOMIC DNA]</scope>
</reference>
<evidence type="ECO:0000313" key="3">
    <source>
        <dbReference type="Proteomes" id="UP001497623"/>
    </source>
</evidence>
<evidence type="ECO:0000256" key="1">
    <source>
        <dbReference type="SAM" id="MobiDB-lite"/>
    </source>
</evidence>
<comment type="caution">
    <text evidence="2">The sequence shown here is derived from an EMBL/GenBank/DDBJ whole genome shotgun (WGS) entry which is preliminary data.</text>
</comment>